<evidence type="ECO:0000313" key="2">
    <source>
        <dbReference type="Proteomes" id="UP001457282"/>
    </source>
</evidence>
<dbReference type="Proteomes" id="UP001457282">
    <property type="component" value="Unassembled WGS sequence"/>
</dbReference>
<proteinExistence type="predicted"/>
<dbReference type="AlphaFoldDB" id="A0AAW1XSY6"/>
<reference evidence="1 2" key="1">
    <citation type="journal article" date="2023" name="G3 (Bethesda)">
        <title>A chromosome-length genome assembly and annotation of blackberry (Rubus argutus, cv. 'Hillquist').</title>
        <authorList>
            <person name="Bruna T."/>
            <person name="Aryal R."/>
            <person name="Dudchenko O."/>
            <person name="Sargent D.J."/>
            <person name="Mead D."/>
            <person name="Buti M."/>
            <person name="Cavallini A."/>
            <person name="Hytonen T."/>
            <person name="Andres J."/>
            <person name="Pham M."/>
            <person name="Weisz D."/>
            <person name="Mascagni F."/>
            <person name="Usai G."/>
            <person name="Natali L."/>
            <person name="Bassil N."/>
            <person name="Fernandez G.E."/>
            <person name="Lomsadze A."/>
            <person name="Armour M."/>
            <person name="Olukolu B."/>
            <person name="Poorten T."/>
            <person name="Britton C."/>
            <person name="Davik J."/>
            <person name="Ashrafi H."/>
            <person name="Aiden E.L."/>
            <person name="Borodovsky M."/>
            <person name="Worthington M."/>
        </authorList>
    </citation>
    <scope>NUCLEOTIDE SEQUENCE [LARGE SCALE GENOMIC DNA]</scope>
    <source>
        <strain evidence="1">PI 553951</strain>
    </source>
</reference>
<name>A0AAW1XSY6_RUBAR</name>
<evidence type="ECO:0000313" key="1">
    <source>
        <dbReference type="EMBL" id="KAK9938968.1"/>
    </source>
</evidence>
<gene>
    <name evidence="1" type="ORF">M0R45_015678</name>
</gene>
<accession>A0AAW1XSY6</accession>
<keyword evidence="2" id="KW-1185">Reference proteome</keyword>
<protein>
    <submittedName>
        <fullName evidence="1">Uncharacterized protein</fullName>
    </submittedName>
</protein>
<sequence length="129" mass="14554">MEHIENGFIEQHIDGMPDVISFSRRFPRIIGSFLSIIIDFQYATGSVEQLPDDIPVVQLETAVLMSPCRMTILLQALILRLLLVMGAKTSEDVLMPDYESTARVSENTDNDHNLIDMALLERMGMCQVI</sequence>
<organism evidence="1 2">
    <name type="scientific">Rubus argutus</name>
    <name type="common">Southern blackberry</name>
    <dbReference type="NCBI Taxonomy" id="59490"/>
    <lineage>
        <taxon>Eukaryota</taxon>
        <taxon>Viridiplantae</taxon>
        <taxon>Streptophyta</taxon>
        <taxon>Embryophyta</taxon>
        <taxon>Tracheophyta</taxon>
        <taxon>Spermatophyta</taxon>
        <taxon>Magnoliopsida</taxon>
        <taxon>eudicotyledons</taxon>
        <taxon>Gunneridae</taxon>
        <taxon>Pentapetalae</taxon>
        <taxon>rosids</taxon>
        <taxon>fabids</taxon>
        <taxon>Rosales</taxon>
        <taxon>Rosaceae</taxon>
        <taxon>Rosoideae</taxon>
        <taxon>Rosoideae incertae sedis</taxon>
        <taxon>Rubus</taxon>
    </lineage>
</organism>
<comment type="caution">
    <text evidence="1">The sequence shown here is derived from an EMBL/GenBank/DDBJ whole genome shotgun (WGS) entry which is preliminary data.</text>
</comment>
<dbReference type="EMBL" id="JBEDUW010000003">
    <property type="protein sequence ID" value="KAK9938968.1"/>
    <property type="molecule type" value="Genomic_DNA"/>
</dbReference>